<organism evidence="1">
    <name type="scientific">Anguilla anguilla</name>
    <name type="common">European freshwater eel</name>
    <name type="synonym">Muraena anguilla</name>
    <dbReference type="NCBI Taxonomy" id="7936"/>
    <lineage>
        <taxon>Eukaryota</taxon>
        <taxon>Metazoa</taxon>
        <taxon>Chordata</taxon>
        <taxon>Craniata</taxon>
        <taxon>Vertebrata</taxon>
        <taxon>Euteleostomi</taxon>
        <taxon>Actinopterygii</taxon>
        <taxon>Neopterygii</taxon>
        <taxon>Teleostei</taxon>
        <taxon>Anguilliformes</taxon>
        <taxon>Anguillidae</taxon>
        <taxon>Anguilla</taxon>
    </lineage>
</organism>
<sequence>MSILKLTVDQPYKHIHEYLALCHFKCENTFSASKILGLPLHHKSVW</sequence>
<reference evidence="1" key="1">
    <citation type="submission" date="2014-11" db="EMBL/GenBank/DDBJ databases">
        <authorList>
            <person name="Amaro Gonzalez C."/>
        </authorList>
    </citation>
    <scope>NUCLEOTIDE SEQUENCE</scope>
</reference>
<name>A0A0E9XA65_ANGAN</name>
<dbReference type="EMBL" id="GBXM01009073">
    <property type="protein sequence ID" value="JAH99504.1"/>
    <property type="molecule type" value="Transcribed_RNA"/>
</dbReference>
<evidence type="ECO:0000313" key="1">
    <source>
        <dbReference type="EMBL" id="JAH99504.1"/>
    </source>
</evidence>
<dbReference type="AlphaFoldDB" id="A0A0E9XA65"/>
<accession>A0A0E9XA65</accession>
<proteinExistence type="predicted"/>
<protein>
    <submittedName>
        <fullName evidence="1">Uncharacterized protein</fullName>
    </submittedName>
</protein>
<reference evidence="1" key="2">
    <citation type="journal article" date="2015" name="Fish Shellfish Immunol.">
        <title>Early steps in the European eel (Anguilla anguilla)-Vibrio vulnificus interaction in the gills: Role of the RtxA13 toxin.</title>
        <authorList>
            <person name="Callol A."/>
            <person name="Pajuelo D."/>
            <person name="Ebbesson L."/>
            <person name="Teles M."/>
            <person name="MacKenzie S."/>
            <person name="Amaro C."/>
        </authorList>
    </citation>
    <scope>NUCLEOTIDE SEQUENCE</scope>
</reference>